<comment type="similarity">
    <text evidence="2">Belongs to the ABC transporter superfamily.</text>
</comment>
<sequence length="257" mass="28388">MAHLDIRGLTASYANHAVLKGIDLTVERGEIVSLIGPSGSGKSTLLRVITGLLKPERGEIILDGERIDYADRRSLKVAREKLAIVFQQYNLFGNMTVLGNVTVAPAKIRKRDRSEVEADARRLLEKVGLGDKLNAYPDELSGGQQQRVALARALCLKPEILLLDEVTSALDPERVSEVLDTIKLLASDNITLLIVSHEMNFVREVSDRVVFMANGEIQEIGPPEQIFDAPQVQRTREFTSRIARVSHTDPIATSVEI</sequence>
<dbReference type="InterPro" id="IPR017871">
    <property type="entry name" value="ABC_transporter-like_CS"/>
</dbReference>
<organism evidence="9 10">
    <name type="scientific">Rhizobium leguminosarum</name>
    <dbReference type="NCBI Taxonomy" id="384"/>
    <lineage>
        <taxon>Bacteria</taxon>
        <taxon>Pseudomonadati</taxon>
        <taxon>Pseudomonadota</taxon>
        <taxon>Alphaproteobacteria</taxon>
        <taxon>Hyphomicrobiales</taxon>
        <taxon>Rhizobiaceae</taxon>
        <taxon>Rhizobium/Agrobacterium group</taxon>
        <taxon>Rhizobium</taxon>
    </lineage>
</organism>
<evidence type="ECO:0000256" key="8">
    <source>
        <dbReference type="ARBA" id="ARBA00023136"/>
    </source>
</evidence>
<comment type="subcellular location">
    <subcellularLocation>
        <location evidence="1">Cell membrane</location>
        <topology evidence="1">Peripheral membrane protein</topology>
    </subcellularLocation>
</comment>
<dbReference type="PIRSF" id="PIRSF039085">
    <property type="entry name" value="ABC_ATPase_HisP"/>
    <property type="match status" value="1"/>
</dbReference>
<evidence type="ECO:0000256" key="6">
    <source>
        <dbReference type="ARBA" id="ARBA00022840"/>
    </source>
</evidence>
<dbReference type="RefSeq" id="WP_164575401.1">
    <property type="nucleotide sequence ID" value="NZ_WUEZ01000002.1"/>
</dbReference>
<reference evidence="9 10" key="1">
    <citation type="submission" date="2019-12" db="EMBL/GenBank/DDBJ databases">
        <title>Rhizobium genotypes associated with high levels of biological nitrogen fixation by grain legumes in a temperate-maritime cropping system.</title>
        <authorList>
            <person name="Maluk M."/>
            <person name="Francesc Ferrando Molina F."/>
            <person name="Lopez Del Egido L."/>
            <person name="Lafos M."/>
            <person name="Langarica-Fuentes A."/>
            <person name="Gebre Yohannes G."/>
            <person name="Young M.W."/>
            <person name="Martin P."/>
            <person name="Gantlett R."/>
            <person name="Kenicer G."/>
            <person name="Hawes C."/>
            <person name="Begg G.S."/>
            <person name="Quilliam R.S."/>
            <person name="Squire G.R."/>
            <person name="Poole P.S."/>
            <person name="Young P.W."/>
            <person name="Iannetta P.M."/>
            <person name="James E.K."/>
        </authorList>
    </citation>
    <scope>NUCLEOTIDE SEQUENCE [LARGE SCALE GENOMIC DNA]</scope>
    <source>
        <strain evidence="9 10">JHI1096</strain>
    </source>
</reference>
<dbReference type="InterPro" id="IPR003439">
    <property type="entry name" value="ABC_transporter-like_ATP-bd"/>
</dbReference>
<dbReference type="InterPro" id="IPR003593">
    <property type="entry name" value="AAA+_ATPase"/>
</dbReference>
<keyword evidence="5" id="KW-0547">Nucleotide-binding</keyword>
<dbReference type="GO" id="GO:0005524">
    <property type="term" value="F:ATP binding"/>
    <property type="evidence" value="ECO:0007669"/>
    <property type="project" value="UniProtKB-KW"/>
</dbReference>
<evidence type="ECO:0000256" key="7">
    <source>
        <dbReference type="ARBA" id="ARBA00022970"/>
    </source>
</evidence>
<keyword evidence="6 9" id="KW-0067">ATP-binding</keyword>
<evidence type="ECO:0000256" key="4">
    <source>
        <dbReference type="ARBA" id="ARBA00022475"/>
    </source>
</evidence>
<protein>
    <submittedName>
        <fullName evidence="9">ATP-binding cassette domain-containing protein</fullName>
    </submittedName>
</protein>
<evidence type="ECO:0000256" key="2">
    <source>
        <dbReference type="ARBA" id="ARBA00005417"/>
    </source>
</evidence>
<dbReference type="InterPro" id="IPR050086">
    <property type="entry name" value="MetN_ABC_transporter-like"/>
</dbReference>
<gene>
    <name evidence="9" type="ORF">GR204_01685</name>
</gene>
<dbReference type="AlphaFoldDB" id="A0A6P0BU51"/>
<dbReference type="PANTHER" id="PTHR43166">
    <property type="entry name" value="AMINO ACID IMPORT ATP-BINDING PROTEIN"/>
    <property type="match status" value="1"/>
</dbReference>
<dbReference type="PROSITE" id="PS00211">
    <property type="entry name" value="ABC_TRANSPORTER_1"/>
    <property type="match status" value="1"/>
</dbReference>
<name>A0A6P0BU51_RHILE</name>
<dbReference type="EMBL" id="WUEZ01000002">
    <property type="protein sequence ID" value="NEI32727.1"/>
    <property type="molecule type" value="Genomic_DNA"/>
</dbReference>
<keyword evidence="3" id="KW-0813">Transport</keyword>
<evidence type="ECO:0000313" key="10">
    <source>
        <dbReference type="Proteomes" id="UP000471560"/>
    </source>
</evidence>
<proteinExistence type="inferred from homology"/>
<evidence type="ECO:0000256" key="1">
    <source>
        <dbReference type="ARBA" id="ARBA00004202"/>
    </source>
</evidence>
<comment type="caution">
    <text evidence="9">The sequence shown here is derived from an EMBL/GenBank/DDBJ whole genome shotgun (WGS) entry which is preliminary data.</text>
</comment>
<dbReference type="SMART" id="SM00382">
    <property type="entry name" value="AAA"/>
    <property type="match status" value="1"/>
</dbReference>
<dbReference type="InterPro" id="IPR030679">
    <property type="entry name" value="ABC_ATPase_HisP-typ"/>
</dbReference>
<dbReference type="PANTHER" id="PTHR43166:SF9">
    <property type="entry name" value="GLUTAMATE_ASPARTATE IMPORT ATP-BINDING PROTEIN GLTL"/>
    <property type="match status" value="1"/>
</dbReference>
<dbReference type="Pfam" id="PF00005">
    <property type="entry name" value="ABC_tran"/>
    <property type="match status" value="1"/>
</dbReference>
<dbReference type="Proteomes" id="UP000471560">
    <property type="component" value="Unassembled WGS sequence"/>
</dbReference>
<keyword evidence="4" id="KW-1003">Cell membrane</keyword>
<evidence type="ECO:0000313" key="9">
    <source>
        <dbReference type="EMBL" id="NEI32727.1"/>
    </source>
</evidence>
<dbReference type="SUPFAM" id="SSF52540">
    <property type="entry name" value="P-loop containing nucleoside triphosphate hydrolases"/>
    <property type="match status" value="1"/>
</dbReference>
<dbReference type="PROSITE" id="PS50893">
    <property type="entry name" value="ABC_TRANSPORTER_2"/>
    <property type="match status" value="1"/>
</dbReference>
<dbReference type="GO" id="GO:0005886">
    <property type="term" value="C:plasma membrane"/>
    <property type="evidence" value="ECO:0007669"/>
    <property type="project" value="UniProtKB-SubCell"/>
</dbReference>
<accession>A0A6P0BU51</accession>
<dbReference type="GO" id="GO:0015424">
    <property type="term" value="F:ABC-type amino acid transporter activity"/>
    <property type="evidence" value="ECO:0007669"/>
    <property type="project" value="InterPro"/>
</dbReference>
<keyword evidence="7" id="KW-0029">Amino-acid transport</keyword>
<dbReference type="GO" id="GO:0016887">
    <property type="term" value="F:ATP hydrolysis activity"/>
    <property type="evidence" value="ECO:0007669"/>
    <property type="project" value="InterPro"/>
</dbReference>
<dbReference type="InterPro" id="IPR027417">
    <property type="entry name" value="P-loop_NTPase"/>
</dbReference>
<evidence type="ECO:0000256" key="3">
    <source>
        <dbReference type="ARBA" id="ARBA00022448"/>
    </source>
</evidence>
<keyword evidence="8" id="KW-0472">Membrane</keyword>
<dbReference type="Gene3D" id="3.40.50.300">
    <property type="entry name" value="P-loop containing nucleotide triphosphate hydrolases"/>
    <property type="match status" value="1"/>
</dbReference>
<evidence type="ECO:0000256" key="5">
    <source>
        <dbReference type="ARBA" id="ARBA00022741"/>
    </source>
</evidence>